<dbReference type="GO" id="GO:0000902">
    <property type="term" value="P:cell morphogenesis"/>
    <property type="evidence" value="ECO:0007669"/>
    <property type="project" value="EnsemblFungi"/>
</dbReference>
<keyword evidence="3 6" id="KW-0547">Nucleotide-binding</keyword>
<keyword evidence="4" id="KW-0418">Kinase</keyword>
<dbReference type="GO" id="GO:0007117">
    <property type="term" value="P:budding cell bud growth"/>
    <property type="evidence" value="ECO:0007669"/>
    <property type="project" value="EnsemblFungi"/>
</dbReference>
<dbReference type="GO" id="GO:0000921">
    <property type="term" value="P:septin ring assembly"/>
    <property type="evidence" value="ECO:0007669"/>
    <property type="project" value="EnsemblFungi"/>
</dbReference>
<evidence type="ECO:0000256" key="6">
    <source>
        <dbReference type="PROSITE-ProRule" id="PRU10141"/>
    </source>
</evidence>
<evidence type="ECO:0000256" key="4">
    <source>
        <dbReference type="ARBA" id="ARBA00022777"/>
    </source>
</evidence>
<gene>
    <name evidence="8" type="ORF">LADA_0G09098G</name>
</gene>
<proteinExistence type="predicted"/>
<dbReference type="GO" id="GO:0007165">
    <property type="term" value="P:signal transduction"/>
    <property type="evidence" value="ECO:0007669"/>
    <property type="project" value="TreeGrafter"/>
</dbReference>
<dbReference type="GO" id="GO:0000144">
    <property type="term" value="C:cellular bud neck septin ring"/>
    <property type="evidence" value="ECO:0007669"/>
    <property type="project" value="EnsemblFungi"/>
</dbReference>
<sequence>MDESPLPTPVVGELPRLIDYPATQKDEDVHGSKETGDKWGHLSYQHIVQNHQRSVEQHLRPFVTYVRDSGSSRVLGEFTLVRRIGSGQYGDVFMARSSTGDYVAVKCIPKRPRNSHQYSMNQVLRQIRRNKFLGRTLMTSDEAIVEMNMHRIRWEVFVTSRFQHANILGINSCIDSPLSQQIWIVSPLASLGELQWKRSYKSESLGQWNQVLRHKTDANEFAEFVLRSLASGLQYLADQGCVHRDIKPSNILVNERYSRVMLSDFGSSLLIPEKLPFYDTKLPSAYREEINKIAGTPAFTAPELCNFEKDDQVTNGFQLDIWSLGITIYCLLENKLPFRGDNEFDTFHKIAANNISPTGHWIHDLVVSELLNKEPGERITVQALMKLLNQPKKEKGMKRFVSKLRRLSFKGTNKTKPNEEKLSTPFTASPEERFVDQKSNLSFSGSSSNDEPVRVIDFTDTERLSCRLESTGSLVEVSGSLDDSPEDCKNKNLDAPLEFPSGMDARSKHSSPVKVDTAIKIQETPEQLQYTVTEDHQLPDSQRNTKLMPSSGTLDFSKYLESASQKDLSACNIRVSAQTSNTMDDIRRYMNYADGI</sequence>
<dbReference type="OrthoDB" id="68483at2759"/>
<dbReference type="SUPFAM" id="SSF56112">
    <property type="entry name" value="Protein kinase-like (PK-like)"/>
    <property type="match status" value="1"/>
</dbReference>
<keyword evidence="1" id="KW-0723">Serine/threonine-protein kinase</keyword>
<feature type="domain" description="Protein kinase" evidence="7">
    <location>
        <begin position="78"/>
        <end position="401"/>
    </location>
</feature>
<dbReference type="SMART" id="SM00220">
    <property type="entry name" value="S_TKc"/>
    <property type="match status" value="1"/>
</dbReference>
<dbReference type="EMBL" id="LT598457">
    <property type="protein sequence ID" value="SCU94530.1"/>
    <property type="molecule type" value="Genomic_DNA"/>
</dbReference>
<dbReference type="PANTHER" id="PTHR43895:SF152">
    <property type="entry name" value="SERINE_THREONINE-PROTEIN KINASE TOS3"/>
    <property type="match status" value="1"/>
</dbReference>
<dbReference type="GO" id="GO:0042149">
    <property type="term" value="P:cellular response to glucose starvation"/>
    <property type="evidence" value="ECO:0007669"/>
    <property type="project" value="EnsemblFungi"/>
</dbReference>
<accession>A0A1G4JUE0</accession>
<keyword evidence="2" id="KW-0808">Transferase</keyword>
<dbReference type="PROSITE" id="PS00107">
    <property type="entry name" value="PROTEIN_KINASE_ATP"/>
    <property type="match status" value="1"/>
</dbReference>
<evidence type="ECO:0000256" key="3">
    <source>
        <dbReference type="ARBA" id="ARBA00022741"/>
    </source>
</evidence>
<dbReference type="Proteomes" id="UP000190274">
    <property type="component" value="Chromosome G"/>
</dbReference>
<dbReference type="PROSITE" id="PS50011">
    <property type="entry name" value="PROTEIN_KINASE_DOM"/>
    <property type="match status" value="1"/>
</dbReference>
<dbReference type="GO" id="GO:1902935">
    <property type="term" value="P:protein localization to septin ring"/>
    <property type="evidence" value="ECO:0007669"/>
    <property type="project" value="EnsemblFungi"/>
</dbReference>
<dbReference type="GO" id="GO:0000281">
    <property type="term" value="P:mitotic cytokinesis"/>
    <property type="evidence" value="ECO:0007669"/>
    <property type="project" value="EnsemblFungi"/>
</dbReference>
<dbReference type="InterPro" id="IPR011009">
    <property type="entry name" value="Kinase-like_dom_sf"/>
</dbReference>
<organism evidence="8 9">
    <name type="scientific">Lachancea dasiensis</name>
    <dbReference type="NCBI Taxonomy" id="1072105"/>
    <lineage>
        <taxon>Eukaryota</taxon>
        <taxon>Fungi</taxon>
        <taxon>Dikarya</taxon>
        <taxon>Ascomycota</taxon>
        <taxon>Saccharomycotina</taxon>
        <taxon>Saccharomycetes</taxon>
        <taxon>Saccharomycetales</taxon>
        <taxon>Saccharomycetaceae</taxon>
        <taxon>Lachancea</taxon>
    </lineage>
</organism>
<evidence type="ECO:0000256" key="1">
    <source>
        <dbReference type="ARBA" id="ARBA00022527"/>
    </source>
</evidence>
<dbReference type="Gene3D" id="1.10.510.10">
    <property type="entry name" value="Transferase(Phosphotransferase) domain 1"/>
    <property type="match status" value="1"/>
</dbReference>
<reference evidence="9" key="1">
    <citation type="submission" date="2016-03" db="EMBL/GenBank/DDBJ databases">
        <authorList>
            <person name="Devillers H."/>
        </authorList>
    </citation>
    <scope>NUCLEOTIDE SEQUENCE [LARGE SCALE GENOMIC DNA]</scope>
</reference>
<keyword evidence="5 6" id="KW-0067">ATP-binding</keyword>
<dbReference type="GO" id="GO:0005524">
    <property type="term" value="F:ATP binding"/>
    <property type="evidence" value="ECO:0007669"/>
    <property type="project" value="UniProtKB-UniRule"/>
</dbReference>
<evidence type="ECO:0000256" key="5">
    <source>
        <dbReference type="ARBA" id="ARBA00022840"/>
    </source>
</evidence>
<dbReference type="PANTHER" id="PTHR43895">
    <property type="entry name" value="CALCIUM/CALMODULIN-DEPENDENT PROTEIN KINASE KINASE-RELATED"/>
    <property type="match status" value="1"/>
</dbReference>
<dbReference type="AlphaFoldDB" id="A0A1G4JUE0"/>
<evidence type="ECO:0000313" key="9">
    <source>
        <dbReference type="Proteomes" id="UP000190274"/>
    </source>
</evidence>
<evidence type="ECO:0000256" key="2">
    <source>
        <dbReference type="ARBA" id="ARBA00022679"/>
    </source>
</evidence>
<name>A0A1G4JUE0_9SACH</name>
<dbReference type="Pfam" id="PF00069">
    <property type="entry name" value="Pkinase"/>
    <property type="match status" value="1"/>
</dbReference>
<dbReference type="InterPro" id="IPR008271">
    <property type="entry name" value="Ser/Thr_kinase_AS"/>
</dbReference>
<evidence type="ECO:0000259" key="7">
    <source>
        <dbReference type="PROSITE" id="PS50011"/>
    </source>
</evidence>
<protein>
    <submittedName>
        <fullName evidence="8">LADA_0G09098g1_1</fullName>
    </submittedName>
</protein>
<dbReference type="PROSITE" id="PS00108">
    <property type="entry name" value="PROTEIN_KINASE_ST"/>
    <property type="match status" value="1"/>
</dbReference>
<dbReference type="GO" id="GO:0007124">
    <property type="term" value="P:pseudohyphal growth"/>
    <property type="evidence" value="ECO:0007669"/>
    <property type="project" value="EnsemblFungi"/>
</dbReference>
<dbReference type="InterPro" id="IPR000719">
    <property type="entry name" value="Prot_kinase_dom"/>
</dbReference>
<dbReference type="InterPro" id="IPR017441">
    <property type="entry name" value="Protein_kinase_ATP_BS"/>
</dbReference>
<dbReference type="STRING" id="1266660.A0A1G4JUE0"/>
<evidence type="ECO:0000313" key="8">
    <source>
        <dbReference type="EMBL" id="SCU94530.1"/>
    </source>
</evidence>
<dbReference type="GO" id="GO:0004674">
    <property type="term" value="F:protein serine/threonine kinase activity"/>
    <property type="evidence" value="ECO:0007669"/>
    <property type="project" value="UniProtKB-KW"/>
</dbReference>
<feature type="binding site" evidence="6">
    <location>
        <position position="106"/>
    </location>
    <ligand>
        <name>ATP</name>
        <dbReference type="ChEBI" id="CHEBI:30616"/>
    </ligand>
</feature>
<dbReference type="GO" id="GO:0000023">
    <property type="term" value="P:maltose metabolic process"/>
    <property type="evidence" value="ECO:0007669"/>
    <property type="project" value="EnsemblFungi"/>
</dbReference>
<keyword evidence="9" id="KW-1185">Reference proteome</keyword>